<dbReference type="InterPro" id="IPR007666">
    <property type="entry name" value="ADP_PFK/GK"/>
</dbReference>
<keyword evidence="8" id="KW-1185">Reference proteome</keyword>
<name>A0AAV3T5Q1_9EURY</name>
<dbReference type="Pfam" id="PF04587">
    <property type="entry name" value="ADP_PFK_GK"/>
    <property type="match status" value="1"/>
</dbReference>
<keyword evidence="6" id="KW-0324">Glycolysis</keyword>
<evidence type="ECO:0000313" key="7">
    <source>
        <dbReference type="EMBL" id="GAA0663074.1"/>
    </source>
</evidence>
<keyword evidence="4" id="KW-0418">Kinase</keyword>
<dbReference type="GO" id="GO:0046872">
    <property type="term" value="F:metal ion binding"/>
    <property type="evidence" value="ECO:0007669"/>
    <property type="project" value="UniProtKB-KW"/>
</dbReference>
<evidence type="ECO:0000313" key="8">
    <source>
        <dbReference type="Proteomes" id="UP001500420"/>
    </source>
</evidence>
<evidence type="ECO:0000256" key="4">
    <source>
        <dbReference type="ARBA" id="ARBA00022777"/>
    </source>
</evidence>
<dbReference type="InterPro" id="IPR029056">
    <property type="entry name" value="Ribokinase-like"/>
</dbReference>
<dbReference type="GO" id="GO:0016301">
    <property type="term" value="F:kinase activity"/>
    <property type="evidence" value="ECO:0007669"/>
    <property type="project" value="UniProtKB-KW"/>
</dbReference>
<comment type="caution">
    <text evidence="7">The sequence shown here is derived from an EMBL/GenBank/DDBJ whole genome shotgun (WGS) entry which is preliminary data.</text>
</comment>
<evidence type="ECO:0000256" key="5">
    <source>
        <dbReference type="ARBA" id="ARBA00022842"/>
    </source>
</evidence>
<dbReference type="GO" id="GO:0016773">
    <property type="term" value="F:phosphotransferase activity, alcohol group as acceptor"/>
    <property type="evidence" value="ECO:0007669"/>
    <property type="project" value="InterPro"/>
</dbReference>
<proteinExistence type="predicted"/>
<keyword evidence="5" id="KW-0460">Magnesium</keyword>
<gene>
    <name evidence="7" type="primary">pfkC</name>
    <name evidence="7" type="ORF">GCM10009020_04560</name>
</gene>
<reference evidence="7 8" key="1">
    <citation type="journal article" date="2019" name="Int. J. Syst. Evol. Microbiol.">
        <title>The Global Catalogue of Microorganisms (GCM) 10K type strain sequencing project: providing services to taxonomists for standard genome sequencing and annotation.</title>
        <authorList>
            <consortium name="The Broad Institute Genomics Platform"/>
            <consortium name="The Broad Institute Genome Sequencing Center for Infectious Disease"/>
            <person name="Wu L."/>
            <person name="Ma J."/>
        </authorList>
    </citation>
    <scope>NUCLEOTIDE SEQUENCE [LARGE SCALE GENOMIC DNA]</scope>
    <source>
        <strain evidence="7 8">JCM 16328</strain>
    </source>
</reference>
<organism evidence="7 8">
    <name type="scientific">Natronoarchaeum mannanilyticum</name>
    <dbReference type="NCBI Taxonomy" id="926360"/>
    <lineage>
        <taxon>Archaea</taxon>
        <taxon>Methanobacteriati</taxon>
        <taxon>Methanobacteriota</taxon>
        <taxon>Stenosarchaea group</taxon>
        <taxon>Halobacteria</taxon>
        <taxon>Halobacteriales</taxon>
        <taxon>Natronoarchaeaceae</taxon>
    </lineage>
</organism>
<dbReference type="EMBL" id="BAAADV010000001">
    <property type="protein sequence ID" value="GAA0663074.1"/>
    <property type="molecule type" value="Genomic_DNA"/>
</dbReference>
<dbReference type="Gene3D" id="3.30.1110.20">
    <property type="match status" value="1"/>
</dbReference>
<keyword evidence="2" id="KW-0808">Transferase</keyword>
<dbReference type="AlphaFoldDB" id="A0AAV3T5Q1"/>
<dbReference type="PROSITE" id="PS51255">
    <property type="entry name" value="ADPK"/>
    <property type="match status" value="1"/>
</dbReference>
<dbReference type="PANTHER" id="PTHR21208">
    <property type="entry name" value="ADP-DEPENDENT GLUCOKINASE"/>
    <property type="match status" value="1"/>
</dbReference>
<evidence type="ECO:0000256" key="6">
    <source>
        <dbReference type="ARBA" id="ARBA00023152"/>
    </source>
</evidence>
<evidence type="ECO:0000256" key="1">
    <source>
        <dbReference type="ARBA" id="ARBA00022490"/>
    </source>
</evidence>
<accession>A0AAV3T5Q1</accession>
<keyword evidence="1" id="KW-0963">Cytoplasm</keyword>
<evidence type="ECO:0000256" key="3">
    <source>
        <dbReference type="ARBA" id="ARBA00022723"/>
    </source>
</evidence>
<dbReference type="GO" id="GO:0006096">
    <property type="term" value="P:glycolytic process"/>
    <property type="evidence" value="ECO:0007669"/>
    <property type="project" value="UniProtKB-KW"/>
</dbReference>
<keyword evidence="3" id="KW-0479">Metal-binding</keyword>
<dbReference type="RefSeq" id="WP_343772218.1">
    <property type="nucleotide sequence ID" value="NZ_BAAADV010000001.1"/>
</dbReference>
<protein>
    <submittedName>
        <fullName evidence="7">ADP-specific phosphofructokinase</fullName>
    </submittedName>
</protein>
<evidence type="ECO:0000256" key="2">
    <source>
        <dbReference type="ARBA" id="ARBA00022679"/>
    </source>
</evidence>
<dbReference type="PANTHER" id="PTHR21208:SF1">
    <property type="entry name" value="ADP-DEPENDENT GLUCOKINASE"/>
    <property type="match status" value="1"/>
</dbReference>
<dbReference type="Gene3D" id="3.40.1190.20">
    <property type="match status" value="1"/>
</dbReference>
<dbReference type="Proteomes" id="UP001500420">
    <property type="component" value="Unassembled WGS sequence"/>
</dbReference>
<sequence>MAYDRSRLESDLRALEGVPVFVAYNANVDAVVRVDAELESALDRPAAPGERAPPSPLTSKRDLAAAITHAMATGRGDEIALTDEFAAALESDLEPDAQQMGGQTGIITNLVSALGAAPIAYTYLLSDRQLSMFDHPEAVRYPVVENGQVTFVPLREAPAADRTKINWVFEFGSGDELFGVPAAEDTRFIAASRPAEFDLTTGALDVHVDQIGEVVEGALLAGYHNLTPDHVDDGYAERLRHARDVIRRFRSGGDPKVHIECAVTHDEDLREAIYELILPEANVLGADPHELAFLHDDAEIEAVDDEPTDDTPFEVDEILTHYRMLSALREDLGIECIRLHAMEYHLAVIDSYLPPEAVLRGMKFAAVNAATKAARGDITAPDDLETGVAYDPSTGGQEAIEHLADYVDETAEDGTLCTPTVVACPNRVVEQPAGTVGIGDVVSSSSFALELVAAEDHRGEKS</sequence>
<dbReference type="SUPFAM" id="SSF53613">
    <property type="entry name" value="Ribokinase-like"/>
    <property type="match status" value="1"/>
</dbReference>